<reference evidence="2" key="3">
    <citation type="submission" date="2025-09" db="UniProtKB">
        <authorList>
            <consortium name="Ensembl"/>
        </authorList>
    </citation>
    <scope>IDENTIFICATION</scope>
</reference>
<dbReference type="Ensembl" id="ENSHHUT00000035641.1">
    <property type="protein sequence ID" value="ENSHHUP00000034266.1"/>
    <property type="gene ID" value="ENSHHUG00000021605.1"/>
</dbReference>
<feature type="transmembrane region" description="Helical" evidence="1">
    <location>
        <begin position="12"/>
        <end position="33"/>
    </location>
</feature>
<sequence>MLSKVLAAAAFYTDLNLSTFFCPCSLLFLFFLLSPLPDVHAPPLCCILASLSYHIIRWRLSGMHSYNPEQIMLSAAVRRSSRDLNIMKEKLIFSEVSNGVGSAEDLYMENGFDYYNNEGISH</sequence>
<evidence type="ECO:0000256" key="1">
    <source>
        <dbReference type="SAM" id="Phobius"/>
    </source>
</evidence>
<dbReference type="Proteomes" id="UP000314982">
    <property type="component" value="Unassembled WGS sequence"/>
</dbReference>
<accession>A0A4W5M6G2</accession>
<keyword evidence="3" id="KW-1185">Reference proteome</keyword>
<dbReference type="AlphaFoldDB" id="A0A4W5M6G2"/>
<evidence type="ECO:0000313" key="2">
    <source>
        <dbReference type="Ensembl" id="ENSHHUP00000034266.1"/>
    </source>
</evidence>
<feature type="transmembrane region" description="Helical" evidence="1">
    <location>
        <begin position="39"/>
        <end position="56"/>
    </location>
</feature>
<keyword evidence="1" id="KW-0812">Transmembrane</keyword>
<name>A0A4W5M6G2_9TELE</name>
<proteinExistence type="predicted"/>
<keyword evidence="1" id="KW-1133">Transmembrane helix</keyword>
<keyword evidence="1" id="KW-0472">Membrane</keyword>
<dbReference type="GeneTree" id="ENSGT00970000198342"/>
<organism evidence="2 3">
    <name type="scientific">Hucho hucho</name>
    <name type="common">huchen</name>
    <dbReference type="NCBI Taxonomy" id="62062"/>
    <lineage>
        <taxon>Eukaryota</taxon>
        <taxon>Metazoa</taxon>
        <taxon>Chordata</taxon>
        <taxon>Craniata</taxon>
        <taxon>Vertebrata</taxon>
        <taxon>Euteleostomi</taxon>
        <taxon>Actinopterygii</taxon>
        <taxon>Neopterygii</taxon>
        <taxon>Teleostei</taxon>
        <taxon>Protacanthopterygii</taxon>
        <taxon>Salmoniformes</taxon>
        <taxon>Salmonidae</taxon>
        <taxon>Salmoninae</taxon>
        <taxon>Hucho</taxon>
    </lineage>
</organism>
<evidence type="ECO:0000313" key="3">
    <source>
        <dbReference type="Proteomes" id="UP000314982"/>
    </source>
</evidence>
<reference evidence="3" key="1">
    <citation type="submission" date="2018-06" db="EMBL/GenBank/DDBJ databases">
        <title>Genome assembly of Danube salmon.</title>
        <authorList>
            <person name="Macqueen D.J."/>
            <person name="Gundappa M.K."/>
        </authorList>
    </citation>
    <scope>NUCLEOTIDE SEQUENCE [LARGE SCALE GENOMIC DNA]</scope>
</reference>
<protein>
    <submittedName>
        <fullName evidence="2">Uncharacterized protein</fullName>
    </submittedName>
</protein>
<reference evidence="2" key="2">
    <citation type="submission" date="2025-08" db="UniProtKB">
        <authorList>
            <consortium name="Ensembl"/>
        </authorList>
    </citation>
    <scope>IDENTIFICATION</scope>
</reference>